<dbReference type="STRING" id="1798497.A3D71_04565"/>
<evidence type="ECO:0000256" key="4">
    <source>
        <dbReference type="ARBA" id="ARBA00023136"/>
    </source>
</evidence>
<comment type="caution">
    <text evidence="6">The sequence shown here is derived from an EMBL/GenBank/DDBJ whole genome shotgun (WGS) entry which is preliminary data.</text>
</comment>
<name>A0A1F6DV57_9BACT</name>
<evidence type="ECO:0000313" key="6">
    <source>
        <dbReference type="EMBL" id="OGG65324.1"/>
    </source>
</evidence>
<evidence type="ECO:0000256" key="1">
    <source>
        <dbReference type="ARBA" id="ARBA00004141"/>
    </source>
</evidence>
<evidence type="ECO:0000313" key="7">
    <source>
        <dbReference type="Proteomes" id="UP000177652"/>
    </source>
</evidence>
<evidence type="ECO:0000256" key="5">
    <source>
        <dbReference type="SAM" id="Phobius"/>
    </source>
</evidence>
<feature type="transmembrane region" description="Helical" evidence="5">
    <location>
        <begin position="42"/>
        <end position="66"/>
    </location>
</feature>
<feature type="transmembrane region" description="Helical" evidence="5">
    <location>
        <begin position="12"/>
        <end position="30"/>
    </location>
</feature>
<evidence type="ECO:0000256" key="2">
    <source>
        <dbReference type="ARBA" id="ARBA00022692"/>
    </source>
</evidence>
<evidence type="ECO:0008006" key="8">
    <source>
        <dbReference type="Google" id="ProtNLM"/>
    </source>
</evidence>
<dbReference type="GO" id="GO:0016020">
    <property type="term" value="C:membrane"/>
    <property type="evidence" value="ECO:0007669"/>
    <property type="project" value="UniProtKB-SubCell"/>
</dbReference>
<dbReference type="GO" id="GO:0005216">
    <property type="term" value="F:monoatomic ion channel activity"/>
    <property type="evidence" value="ECO:0007669"/>
    <property type="project" value="InterPro"/>
</dbReference>
<dbReference type="EMBL" id="MFLK01000052">
    <property type="protein sequence ID" value="OGG65324.1"/>
    <property type="molecule type" value="Genomic_DNA"/>
</dbReference>
<keyword evidence="2 5" id="KW-0812">Transmembrane</keyword>
<proteinExistence type="predicted"/>
<protein>
    <recommendedName>
        <fullName evidence="8">Ion transport domain-containing protein</fullName>
    </recommendedName>
</protein>
<dbReference type="Proteomes" id="UP000177652">
    <property type="component" value="Unassembled WGS sequence"/>
</dbReference>
<dbReference type="InterPro" id="IPR027359">
    <property type="entry name" value="Volt_channel_dom_sf"/>
</dbReference>
<keyword evidence="3 5" id="KW-1133">Transmembrane helix</keyword>
<dbReference type="Gene3D" id="1.20.120.350">
    <property type="entry name" value="Voltage-gated potassium channels. Chain C"/>
    <property type="match status" value="1"/>
</dbReference>
<organism evidence="6 7">
    <name type="scientific">Candidatus Kaiserbacteria bacterium RIFCSPHIGHO2_02_FULL_55_20</name>
    <dbReference type="NCBI Taxonomy" id="1798497"/>
    <lineage>
        <taxon>Bacteria</taxon>
        <taxon>Candidatus Kaiseribacteriota</taxon>
    </lineage>
</organism>
<gene>
    <name evidence="6" type="ORF">A3D71_04565</name>
</gene>
<dbReference type="AlphaFoldDB" id="A0A1F6DV57"/>
<comment type="subcellular location">
    <subcellularLocation>
        <location evidence="1">Membrane</location>
        <topology evidence="1">Multi-pass membrane protein</topology>
    </subcellularLocation>
</comment>
<dbReference type="SUPFAM" id="SSF81324">
    <property type="entry name" value="Voltage-gated potassium channels"/>
    <property type="match status" value="1"/>
</dbReference>
<reference evidence="6 7" key="1">
    <citation type="journal article" date="2016" name="Nat. Commun.">
        <title>Thousands of microbial genomes shed light on interconnected biogeochemical processes in an aquifer system.</title>
        <authorList>
            <person name="Anantharaman K."/>
            <person name="Brown C.T."/>
            <person name="Hug L.A."/>
            <person name="Sharon I."/>
            <person name="Castelle C.J."/>
            <person name="Probst A.J."/>
            <person name="Thomas B.C."/>
            <person name="Singh A."/>
            <person name="Wilkins M.J."/>
            <person name="Karaoz U."/>
            <person name="Brodie E.L."/>
            <person name="Williams K.H."/>
            <person name="Hubbard S.S."/>
            <person name="Banfield J.F."/>
        </authorList>
    </citation>
    <scope>NUCLEOTIDE SEQUENCE [LARGE SCALE GENOMIC DNA]</scope>
</reference>
<keyword evidence="4 5" id="KW-0472">Membrane</keyword>
<sequence length="112" mass="12833">MVAKKKVSRHHLWLEMVMGSLALVSGYMLVRELTDDLTPNQVFIFGIIDLVIAVVFLAEFGVKLYIAKNRMTYLKYHSWVLLAAIPVTTPLTQSLRLVRLLRLLHLLQAVEE</sequence>
<accession>A0A1F6DV57</accession>
<evidence type="ECO:0000256" key="3">
    <source>
        <dbReference type="ARBA" id="ARBA00022989"/>
    </source>
</evidence>